<feature type="compositionally biased region" description="Basic and acidic residues" evidence="4">
    <location>
        <begin position="1007"/>
        <end position="1018"/>
    </location>
</feature>
<dbReference type="EMBL" id="JBGFUD010000637">
    <property type="protein sequence ID" value="MFH4974944.1"/>
    <property type="molecule type" value="Genomic_DNA"/>
</dbReference>
<feature type="repeat" description="Filamin" evidence="3">
    <location>
        <begin position="5"/>
        <end position="98"/>
    </location>
</feature>
<sequence length="1210" mass="132696">MDNYYPPPDIGHVSFSGLSEPCSVGSIVEVVINAHGESAAGSVVVECISPSGQLKRCQVIRKANSFTATFTPNEVGTWQIGILYDGEHIRGSPFSCNVYDANLVQVYGLDVGLVGQELKFSVNAAQAGGGSVKVSVLRHGHQIPSEVVEQGNSGVHRVKFTPDGAGQYKIHVLFNNMEVKGSPFILDIADASSVSVYGENLRMASVDRLSSFMIHAGGTETKDISVTVTAPSGRKKRARVIQLDDVSYKVEWKAVEAGEHSIDVRLYNQSVYESPFVCNVGDPELVTVRNMPEFINANQLGKEYSFQIDASAAGSGNLEIMINGGRVACRVRELGGRTYLASFTATHAVPHIIEMRFNGEDVRFSPWKIPVRSFESEKRREIDHQIKRTVETSSVKHGDSWYSELSGPGLQRASVGKASSFEVTGDGIDPSDVDARLIAPDGSDIPITKSLINGKIICEYIVRETGEHRLEISICGKKIEPYPLYVSAYSVDKVNIQPLGGGSPGQPVQFIVDAVEAGKGQLEISVNQGKVPNNVQMQGAGRCLVTFIPQYSGKYVIDVTFNGEQVHGCPIRVDIMPKQVGQPVSTSVVPQQPPIYVDSRAVKSTSIMHMEERTTSPLISSATDHSNEMSTGLIQSSALPRSPELVRAAKAGAALQTTSQWETTSSPRPWTSPLTADSSERVERERDWRPDTSSVDHIPRTEHISSELIRDGEDANVRYRSKQEPGSIGYTVAQYGDGAPSPVGKSKIVTTRSSTDDLHSSYKASEFAETRYSSVSPGRVEYEYQSEVRSEIPPSSGSKPRSHGELKGQAPPPPQPTARRDYIAKSESRIVDTEPSGVTTTIVRREFEEWERHTDVTARQLGGQTVQDESASFVTDSRSYGFASDGRPQHRPYWDDEQTAKSTGTSETAAGRSFRYFGDTEEERTGMGREKSEAAGATSTYEHYGTSTSRPAPVSDRGETTEYASSPSTGVASRDTTSKRVPAEQQRTYETIPEPVGPSKANVEATRPSKEWDERYVERIPPSPDDVYFGMRPSGSTRDGTFEDGYSRQPTESVGPTRKKSDDLSMISSAKQNDVRLQYHEERIILSDSSKGDVKRVSDEMMGGFRKEYVPRFDRETMDTVPTDKSLENEREKDTRENGVTSVSKGVSTSLSRDVPMRVEPPSKWGPPSKERVYEPSPTPASRDTRDSRAAVIDDKAREQNAKPVDVLKR</sequence>
<dbReference type="InterPro" id="IPR044801">
    <property type="entry name" value="Filamin"/>
</dbReference>
<evidence type="ECO:0000256" key="4">
    <source>
        <dbReference type="SAM" id="MobiDB-lite"/>
    </source>
</evidence>
<reference evidence="5 6" key="1">
    <citation type="submission" date="2024-08" db="EMBL/GenBank/DDBJ databases">
        <title>Gnathostoma spinigerum genome.</title>
        <authorList>
            <person name="Gonzalez-Bertolin B."/>
            <person name="Monzon S."/>
            <person name="Zaballos A."/>
            <person name="Jimenez P."/>
            <person name="Dekumyoy P."/>
            <person name="Varona S."/>
            <person name="Cuesta I."/>
            <person name="Sumanam S."/>
            <person name="Adisakwattana P."/>
            <person name="Gasser R.B."/>
            <person name="Hernandez-Gonzalez A."/>
            <person name="Young N.D."/>
            <person name="Perteguer M.J."/>
        </authorList>
    </citation>
    <scope>NUCLEOTIDE SEQUENCE [LARGE SCALE GENOMIC DNA]</scope>
    <source>
        <strain evidence="5">AL3</strain>
        <tissue evidence="5">Liver</tissue>
    </source>
</reference>
<feature type="region of interest" description="Disordered" evidence="4">
    <location>
        <begin position="620"/>
        <end position="639"/>
    </location>
</feature>
<dbReference type="Gene3D" id="2.60.40.10">
    <property type="entry name" value="Immunoglobulins"/>
    <property type="match status" value="6"/>
</dbReference>
<name>A0ABD6EC74_9BILA</name>
<dbReference type="InterPro" id="IPR013783">
    <property type="entry name" value="Ig-like_fold"/>
</dbReference>
<evidence type="ECO:0000313" key="6">
    <source>
        <dbReference type="Proteomes" id="UP001608902"/>
    </source>
</evidence>
<feature type="repeat" description="Filamin" evidence="3">
    <location>
        <begin position="395"/>
        <end position="488"/>
    </location>
</feature>
<dbReference type="SUPFAM" id="SSF81296">
    <property type="entry name" value="E set domains"/>
    <property type="match status" value="6"/>
</dbReference>
<feature type="compositionally biased region" description="Polar residues" evidence="4">
    <location>
        <begin position="862"/>
        <end position="878"/>
    </location>
</feature>
<feature type="compositionally biased region" description="Basic and acidic residues" evidence="4">
    <location>
        <begin position="1106"/>
        <end position="1118"/>
    </location>
</feature>
<dbReference type="AlphaFoldDB" id="A0ABD6EC74"/>
<feature type="compositionally biased region" description="Polar residues" evidence="4">
    <location>
        <begin position="937"/>
        <end position="950"/>
    </location>
</feature>
<feature type="region of interest" description="Disordered" evidence="4">
    <location>
        <begin position="730"/>
        <end position="760"/>
    </location>
</feature>
<dbReference type="InterPro" id="IPR014756">
    <property type="entry name" value="Ig_E-set"/>
</dbReference>
<dbReference type="PROSITE" id="PS50194">
    <property type="entry name" value="FILAMIN_REPEAT"/>
    <property type="match status" value="6"/>
</dbReference>
<feature type="region of interest" description="Disordered" evidence="4">
    <location>
        <begin position="1106"/>
        <end position="1210"/>
    </location>
</feature>
<feature type="compositionally biased region" description="Basic and acidic residues" evidence="4">
    <location>
        <begin position="1183"/>
        <end position="1210"/>
    </location>
</feature>
<feature type="region of interest" description="Disordered" evidence="4">
    <location>
        <begin position="854"/>
        <end position="1074"/>
    </location>
</feature>
<feature type="repeat" description="Filamin" evidence="3">
    <location>
        <begin position="108"/>
        <end position="188"/>
    </location>
</feature>
<feature type="repeat" description="Filamin" evidence="3">
    <location>
        <begin position="505"/>
        <end position="575"/>
    </location>
</feature>
<gene>
    <name evidence="5" type="ORF">AB6A40_001653</name>
</gene>
<dbReference type="PANTHER" id="PTHR38537:SF16">
    <property type="entry name" value="CALPONIN-HOMOLOGY (CH) DOMAIN-CONTAINING PROTEIN"/>
    <property type="match status" value="1"/>
</dbReference>
<feature type="compositionally biased region" description="Polar residues" evidence="4">
    <location>
        <begin position="655"/>
        <end position="677"/>
    </location>
</feature>
<accession>A0ABD6EC74</accession>
<evidence type="ECO:0008006" key="7">
    <source>
        <dbReference type="Google" id="ProtNLM"/>
    </source>
</evidence>
<evidence type="ECO:0000256" key="3">
    <source>
        <dbReference type="PROSITE-ProRule" id="PRU00087"/>
    </source>
</evidence>
<dbReference type="InterPro" id="IPR017868">
    <property type="entry name" value="Filamin/ABP280_repeat-like"/>
</dbReference>
<comment type="similarity">
    <text evidence="1">Belongs to the filamin family.</text>
</comment>
<feature type="repeat" description="Filamin" evidence="3">
    <location>
        <begin position="186"/>
        <end position="280"/>
    </location>
</feature>
<evidence type="ECO:0000256" key="2">
    <source>
        <dbReference type="ARBA" id="ARBA00022737"/>
    </source>
</evidence>
<feature type="compositionally biased region" description="Basic and acidic residues" evidence="4">
    <location>
        <begin position="1125"/>
        <end position="1137"/>
    </location>
</feature>
<dbReference type="InterPro" id="IPR001298">
    <property type="entry name" value="Filamin/ABP280_rpt"/>
</dbReference>
<keyword evidence="6" id="KW-1185">Reference proteome</keyword>
<feature type="region of interest" description="Disordered" evidence="4">
    <location>
        <begin position="784"/>
        <end position="819"/>
    </location>
</feature>
<proteinExistence type="inferred from homology"/>
<evidence type="ECO:0000256" key="1">
    <source>
        <dbReference type="ARBA" id="ARBA00009238"/>
    </source>
</evidence>
<comment type="caution">
    <text evidence="5">The sequence shown here is derived from an EMBL/GenBank/DDBJ whole genome shotgun (WGS) entry which is preliminary data.</text>
</comment>
<feature type="repeat" description="Filamin" evidence="3">
    <location>
        <begin position="278"/>
        <end position="371"/>
    </location>
</feature>
<keyword evidence="2" id="KW-0677">Repeat</keyword>
<protein>
    <recommendedName>
        <fullName evidence="7">Filamin</fullName>
    </recommendedName>
</protein>
<dbReference type="PANTHER" id="PTHR38537">
    <property type="entry name" value="JITTERBUG, ISOFORM N"/>
    <property type="match status" value="1"/>
</dbReference>
<dbReference type="SMART" id="SM00557">
    <property type="entry name" value="IG_FLMN"/>
    <property type="match status" value="6"/>
</dbReference>
<dbReference type="Proteomes" id="UP001608902">
    <property type="component" value="Unassembled WGS sequence"/>
</dbReference>
<feature type="compositionally biased region" description="Low complexity" evidence="4">
    <location>
        <begin position="1139"/>
        <end position="1152"/>
    </location>
</feature>
<feature type="compositionally biased region" description="Polar residues" evidence="4">
    <location>
        <begin position="962"/>
        <end position="975"/>
    </location>
</feature>
<feature type="compositionally biased region" description="Basic and acidic residues" evidence="4">
    <location>
        <begin position="678"/>
        <end position="690"/>
    </location>
</feature>
<feature type="region of interest" description="Disordered" evidence="4">
    <location>
        <begin position="650"/>
        <end position="700"/>
    </location>
</feature>
<organism evidence="5 6">
    <name type="scientific">Gnathostoma spinigerum</name>
    <dbReference type="NCBI Taxonomy" id="75299"/>
    <lineage>
        <taxon>Eukaryota</taxon>
        <taxon>Metazoa</taxon>
        <taxon>Ecdysozoa</taxon>
        <taxon>Nematoda</taxon>
        <taxon>Chromadorea</taxon>
        <taxon>Rhabditida</taxon>
        <taxon>Spirurina</taxon>
        <taxon>Gnathostomatomorpha</taxon>
        <taxon>Gnathostomatoidea</taxon>
        <taxon>Gnathostomatidae</taxon>
        <taxon>Gnathostoma</taxon>
    </lineage>
</organism>
<feature type="compositionally biased region" description="Basic and acidic residues" evidence="4">
    <location>
        <begin position="923"/>
        <end position="933"/>
    </location>
</feature>
<dbReference type="Pfam" id="PF00630">
    <property type="entry name" value="Filamin"/>
    <property type="match status" value="6"/>
</dbReference>
<evidence type="ECO:0000313" key="5">
    <source>
        <dbReference type="EMBL" id="MFH4974944.1"/>
    </source>
</evidence>